<comment type="caution">
    <text evidence="3">The sequence shown here is derived from an EMBL/GenBank/DDBJ whole genome shotgun (WGS) entry which is preliminary data.</text>
</comment>
<dbReference type="Pfam" id="PF08750">
    <property type="entry name" value="CNP1"/>
    <property type="match status" value="1"/>
</dbReference>
<dbReference type="OrthoDB" id="7066954at2"/>
<protein>
    <submittedName>
        <fullName evidence="3">CNP1-like family protein</fullName>
    </submittedName>
</protein>
<feature type="domain" description="CNP1-like uncharacterised" evidence="2">
    <location>
        <begin position="46"/>
        <end position="168"/>
    </location>
</feature>
<keyword evidence="4" id="KW-1185">Reference proteome</keyword>
<gene>
    <name evidence="3" type="ORF">DFQ15_1039</name>
</gene>
<accession>A0A318SPS6</accession>
<name>A0A318SPS6_9BURK</name>
<sequence>MPDRSFGRRACAAAAGALLALAAAAPASAGLLGIGEPEGGRVELPPPSLPALRTDKLVQVVAPAQSAVAIGVDPASISILSDGIVRYVSVARSLAGTAVNATYEGIRCSTAEVKLYARHYAEGEWQPQETPTWVSLYEPRARTSLAIAKAGVCKDASANLSPQQILLDMRGDPNRGTP</sequence>
<dbReference type="RefSeq" id="WP_110464548.1">
    <property type="nucleotide sequence ID" value="NZ_JAMOFZ010000003.1"/>
</dbReference>
<evidence type="ECO:0000313" key="3">
    <source>
        <dbReference type="EMBL" id="PYE79022.1"/>
    </source>
</evidence>
<feature type="signal peptide" evidence="1">
    <location>
        <begin position="1"/>
        <end position="29"/>
    </location>
</feature>
<keyword evidence="1" id="KW-0732">Signal</keyword>
<dbReference type="EMBL" id="QJTC01000003">
    <property type="protein sequence ID" value="PYE79022.1"/>
    <property type="molecule type" value="Genomic_DNA"/>
</dbReference>
<dbReference type="Proteomes" id="UP000247540">
    <property type="component" value="Unassembled WGS sequence"/>
</dbReference>
<organism evidence="3 4">
    <name type="scientific">Xylophilus ampelinus</name>
    <dbReference type="NCBI Taxonomy" id="54067"/>
    <lineage>
        <taxon>Bacteria</taxon>
        <taxon>Pseudomonadati</taxon>
        <taxon>Pseudomonadota</taxon>
        <taxon>Betaproteobacteria</taxon>
        <taxon>Burkholderiales</taxon>
        <taxon>Xylophilus</taxon>
    </lineage>
</organism>
<proteinExistence type="predicted"/>
<dbReference type="InterPro" id="IPR014861">
    <property type="entry name" value="CNP1-like_dom"/>
</dbReference>
<dbReference type="AlphaFoldDB" id="A0A318SPS6"/>
<evidence type="ECO:0000259" key="2">
    <source>
        <dbReference type="Pfam" id="PF08750"/>
    </source>
</evidence>
<evidence type="ECO:0000256" key="1">
    <source>
        <dbReference type="SAM" id="SignalP"/>
    </source>
</evidence>
<feature type="chain" id="PRO_5016294587" evidence="1">
    <location>
        <begin position="30"/>
        <end position="178"/>
    </location>
</feature>
<reference evidence="3 4" key="1">
    <citation type="submission" date="2018-06" db="EMBL/GenBank/DDBJ databases">
        <title>Genomic Encyclopedia of Type Strains, Phase III (KMG-III): the genomes of soil and plant-associated and newly described type strains.</title>
        <authorList>
            <person name="Whitman W."/>
        </authorList>
    </citation>
    <scope>NUCLEOTIDE SEQUENCE [LARGE SCALE GENOMIC DNA]</scope>
    <source>
        <strain evidence="3 4">CECT 7646</strain>
    </source>
</reference>
<evidence type="ECO:0000313" key="4">
    <source>
        <dbReference type="Proteomes" id="UP000247540"/>
    </source>
</evidence>